<dbReference type="OrthoDB" id="440553at2759"/>
<keyword evidence="8" id="KW-1185">Reference proteome</keyword>
<dbReference type="Proteomes" id="UP000838763">
    <property type="component" value="Unassembled WGS sequence"/>
</dbReference>
<feature type="transmembrane region" description="Helical" evidence="5">
    <location>
        <begin position="71"/>
        <end position="90"/>
    </location>
</feature>
<comment type="subcellular location">
    <subcellularLocation>
        <location evidence="1">Membrane</location>
        <topology evidence="1">Multi-pass membrane protein</topology>
    </subcellularLocation>
</comment>
<dbReference type="AlphaFoldDB" id="A0A9P1H953"/>
<keyword evidence="6" id="KW-0732">Signal</keyword>
<comment type="caution">
    <text evidence="7">The sequence shown here is derived from an EMBL/GenBank/DDBJ whole genome shotgun (WGS) entry which is preliminary data.</text>
</comment>
<feature type="transmembrane region" description="Helical" evidence="5">
    <location>
        <begin position="167"/>
        <end position="183"/>
    </location>
</feature>
<evidence type="ECO:0000256" key="2">
    <source>
        <dbReference type="ARBA" id="ARBA00022692"/>
    </source>
</evidence>
<dbReference type="PANTHER" id="PTHR23501">
    <property type="entry name" value="MAJOR FACILITATOR SUPERFAMILY"/>
    <property type="match status" value="1"/>
</dbReference>
<feature type="signal peptide" evidence="6">
    <location>
        <begin position="1"/>
        <end position="21"/>
    </location>
</feature>
<evidence type="ECO:0000256" key="4">
    <source>
        <dbReference type="ARBA" id="ARBA00023136"/>
    </source>
</evidence>
<sequence length="215" mass="23217">MNVPCSALAIVLIALAWPAEQDIAQRPQKIYSWGSIKQIDFFGSSTLLCACCFLVVAIQKGAETVGSRNEPYPIVAIVIATASGIALVAWELALRRGLFNSIKSIVPGSLFTNRAFTASFLVTLLTGRSPGTYRATDGPDMSPGRFLETTERSHAASSVAFATNMKIMVSVCGVMIFVSFFTLEKEPADISRLNTHHRSNCADPKYKSLSTFKAG</sequence>
<dbReference type="GO" id="GO:0005886">
    <property type="term" value="C:plasma membrane"/>
    <property type="evidence" value="ECO:0007669"/>
    <property type="project" value="TreeGrafter"/>
</dbReference>
<accession>A0A9P1H953</accession>
<evidence type="ECO:0000256" key="1">
    <source>
        <dbReference type="ARBA" id="ARBA00004141"/>
    </source>
</evidence>
<keyword evidence="4 5" id="KW-0472">Membrane</keyword>
<feature type="chain" id="PRO_5040211622" evidence="6">
    <location>
        <begin position="22"/>
        <end position="215"/>
    </location>
</feature>
<gene>
    <name evidence="7" type="ORF">PPNO1_LOCUS7917</name>
</gene>
<evidence type="ECO:0000256" key="6">
    <source>
        <dbReference type="SAM" id="SignalP"/>
    </source>
</evidence>
<proteinExistence type="predicted"/>
<organism evidence="7 8">
    <name type="scientific">Parascedosporium putredinis</name>
    <dbReference type="NCBI Taxonomy" id="1442378"/>
    <lineage>
        <taxon>Eukaryota</taxon>
        <taxon>Fungi</taxon>
        <taxon>Dikarya</taxon>
        <taxon>Ascomycota</taxon>
        <taxon>Pezizomycotina</taxon>
        <taxon>Sordariomycetes</taxon>
        <taxon>Hypocreomycetidae</taxon>
        <taxon>Microascales</taxon>
        <taxon>Microascaceae</taxon>
        <taxon>Parascedosporium</taxon>
    </lineage>
</organism>
<reference evidence="7" key="1">
    <citation type="submission" date="2022-11" db="EMBL/GenBank/DDBJ databases">
        <authorList>
            <person name="Scott C."/>
            <person name="Bruce N."/>
        </authorList>
    </citation>
    <scope>NUCLEOTIDE SEQUENCE</scope>
</reference>
<keyword evidence="2 5" id="KW-0812">Transmembrane</keyword>
<feature type="transmembrane region" description="Helical" evidence="5">
    <location>
        <begin position="41"/>
        <end position="59"/>
    </location>
</feature>
<evidence type="ECO:0000313" key="8">
    <source>
        <dbReference type="Proteomes" id="UP000838763"/>
    </source>
</evidence>
<protein>
    <submittedName>
        <fullName evidence="7">Uncharacterized protein</fullName>
    </submittedName>
</protein>
<dbReference type="EMBL" id="CALLCH030000017">
    <property type="protein sequence ID" value="CAI4218327.1"/>
    <property type="molecule type" value="Genomic_DNA"/>
</dbReference>
<evidence type="ECO:0000256" key="5">
    <source>
        <dbReference type="SAM" id="Phobius"/>
    </source>
</evidence>
<dbReference type="PANTHER" id="PTHR23501:SF43">
    <property type="entry name" value="MULTIDRUG TRANSPORTER, PUTATIVE (AFU_ORTHOLOGUE AFUA_6G03040)-RELATED"/>
    <property type="match status" value="1"/>
</dbReference>
<keyword evidence="3 5" id="KW-1133">Transmembrane helix</keyword>
<evidence type="ECO:0000256" key="3">
    <source>
        <dbReference type="ARBA" id="ARBA00022989"/>
    </source>
</evidence>
<dbReference type="GO" id="GO:0022857">
    <property type="term" value="F:transmembrane transporter activity"/>
    <property type="evidence" value="ECO:0007669"/>
    <property type="project" value="TreeGrafter"/>
</dbReference>
<name>A0A9P1H953_9PEZI</name>
<evidence type="ECO:0000313" key="7">
    <source>
        <dbReference type="EMBL" id="CAI4218327.1"/>
    </source>
</evidence>